<evidence type="ECO:0000313" key="2">
    <source>
        <dbReference type="Proteomes" id="UP000000849"/>
    </source>
</evidence>
<dbReference type="EMBL" id="CP001964">
    <property type="protein sequence ID" value="ADG76266.1"/>
    <property type="molecule type" value="Genomic_DNA"/>
</dbReference>
<sequence>MIDALVLPEVAWRWEWVPTPDTPAADAEAWLLRTADLLGGWADLPPALLEELPPQERALATGETVGRSAALWLLARAARCPAGTGLAWGAGHLTPDRPRWGPVPVLVDFRVPVAQDASYLMAEVGAAGDEDDARPPVVDYVTTDGGDGVRVMALVRGAAGAVTCRVDAAMRVDVPAYGDVPVTSVDVVLSTRTDDLTAAAVLGGGVEELMHRIAAELLPGTDGVPRLVLAGTGEGTA</sequence>
<dbReference type="STRING" id="446466.Cfla_3387"/>
<dbReference type="HOGENOM" id="CLU_1169014_0_0_11"/>
<dbReference type="OrthoDB" id="3363311at2"/>
<accession>D5UCN1</accession>
<dbReference type="KEGG" id="cfl:Cfla_3387"/>
<dbReference type="Proteomes" id="UP000000849">
    <property type="component" value="Chromosome"/>
</dbReference>
<name>D5UCN1_CELFN</name>
<dbReference type="eggNOG" id="ENOG5031NAC">
    <property type="taxonomic scope" value="Bacteria"/>
</dbReference>
<keyword evidence="2" id="KW-1185">Reference proteome</keyword>
<gene>
    <name evidence="1" type="ordered locus">Cfla_3387</name>
</gene>
<protein>
    <submittedName>
        <fullName evidence="1">Uncharacterized protein</fullName>
    </submittedName>
</protein>
<proteinExistence type="predicted"/>
<evidence type="ECO:0000313" key="1">
    <source>
        <dbReference type="EMBL" id="ADG76266.1"/>
    </source>
</evidence>
<organism evidence="1 2">
    <name type="scientific">Cellulomonas flavigena (strain ATCC 482 / DSM 20109 / BCRC 11376 / JCM 18109 / NBRC 3775 / NCIMB 8073 / NRS 134)</name>
    <dbReference type="NCBI Taxonomy" id="446466"/>
    <lineage>
        <taxon>Bacteria</taxon>
        <taxon>Bacillati</taxon>
        <taxon>Actinomycetota</taxon>
        <taxon>Actinomycetes</taxon>
        <taxon>Micrococcales</taxon>
        <taxon>Cellulomonadaceae</taxon>
        <taxon>Cellulomonas</taxon>
    </lineage>
</organism>
<dbReference type="AlphaFoldDB" id="D5UCN1"/>
<dbReference type="RefSeq" id="WP_013118595.1">
    <property type="nucleotide sequence ID" value="NC_014151.1"/>
</dbReference>
<reference evidence="1 2" key="1">
    <citation type="journal article" date="2010" name="Stand. Genomic Sci.">
        <title>Complete genome sequence of Cellulomonas flavigena type strain (134).</title>
        <authorList>
            <person name="Abt B."/>
            <person name="Foster B."/>
            <person name="Lapidus A."/>
            <person name="Clum A."/>
            <person name="Sun H."/>
            <person name="Pukall R."/>
            <person name="Lucas S."/>
            <person name="Glavina Del Rio T."/>
            <person name="Nolan M."/>
            <person name="Tice H."/>
            <person name="Cheng J.F."/>
            <person name="Pitluck S."/>
            <person name="Liolios K."/>
            <person name="Ivanova N."/>
            <person name="Mavromatis K."/>
            <person name="Ovchinnikova G."/>
            <person name="Pati A."/>
            <person name="Goodwin L."/>
            <person name="Chen A."/>
            <person name="Palaniappan K."/>
            <person name="Land M."/>
            <person name="Hauser L."/>
            <person name="Chang Y.J."/>
            <person name="Jeffries C.D."/>
            <person name="Rohde M."/>
            <person name="Goker M."/>
            <person name="Woyke T."/>
            <person name="Bristow J."/>
            <person name="Eisen J.A."/>
            <person name="Markowitz V."/>
            <person name="Hugenholtz P."/>
            <person name="Kyrpides N.C."/>
            <person name="Klenk H.P."/>
        </authorList>
    </citation>
    <scope>NUCLEOTIDE SEQUENCE [LARGE SCALE GENOMIC DNA]</scope>
    <source>
        <strain evidence="2">ATCC 482 / DSM 20109 / BCRC 11376 / JCM 18109 / NBRC 3775 / NCIMB 8073 / NRS 134</strain>
    </source>
</reference>